<evidence type="ECO:0000256" key="1">
    <source>
        <dbReference type="ARBA" id="ARBA00004429"/>
    </source>
</evidence>
<dbReference type="SUPFAM" id="SSF90123">
    <property type="entry name" value="ABC transporter transmembrane region"/>
    <property type="match status" value="1"/>
</dbReference>
<dbReference type="Pfam" id="PF00664">
    <property type="entry name" value="ABC_membrane"/>
    <property type="match status" value="1"/>
</dbReference>
<feature type="transmembrane region" description="Helical" evidence="11">
    <location>
        <begin position="157"/>
        <end position="176"/>
    </location>
</feature>
<dbReference type="GO" id="GO:0015421">
    <property type="term" value="F:ABC-type oligopeptide transporter activity"/>
    <property type="evidence" value="ECO:0007669"/>
    <property type="project" value="TreeGrafter"/>
</dbReference>
<dbReference type="SUPFAM" id="SSF52540">
    <property type="entry name" value="P-loop containing nucleoside triphosphate hydrolases"/>
    <property type="match status" value="1"/>
</dbReference>
<evidence type="ECO:0000256" key="8">
    <source>
        <dbReference type="ARBA" id="ARBA00022989"/>
    </source>
</evidence>
<dbReference type="RefSeq" id="WP_062019384.1">
    <property type="nucleotide sequence ID" value="NZ_LQQC01000002.1"/>
</dbReference>
<evidence type="ECO:0000259" key="12">
    <source>
        <dbReference type="PROSITE" id="PS50893"/>
    </source>
</evidence>
<dbReference type="FunFam" id="3.40.50.300:FF:000221">
    <property type="entry name" value="Multidrug ABC transporter ATP-binding protein"/>
    <property type="match status" value="1"/>
</dbReference>
<evidence type="ECO:0000256" key="11">
    <source>
        <dbReference type="SAM" id="Phobius"/>
    </source>
</evidence>
<dbReference type="InterPro" id="IPR039421">
    <property type="entry name" value="Type_1_exporter"/>
</dbReference>
<dbReference type="PANTHER" id="PTHR43394:SF1">
    <property type="entry name" value="ATP-BINDING CASSETTE SUB-FAMILY B MEMBER 10, MITOCHONDRIAL"/>
    <property type="match status" value="1"/>
</dbReference>
<dbReference type="InterPro" id="IPR027417">
    <property type="entry name" value="P-loop_NTPase"/>
</dbReference>
<evidence type="ECO:0000256" key="3">
    <source>
        <dbReference type="ARBA" id="ARBA00022475"/>
    </source>
</evidence>
<dbReference type="Gene3D" id="3.40.50.300">
    <property type="entry name" value="P-loop containing nucleotide triphosphate hydrolases"/>
    <property type="match status" value="1"/>
</dbReference>
<dbReference type="InterPro" id="IPR011527">
    <property type="entry name" value="ABC1_TM_dom"/>
</dbReference>
<organism evidence="14 15">
    <name type="scientific">Brevibacterium ravenspurgense</name>
    <dbReference type="NCBI Taxonomy" id="479117"/>
    <lineage>
        <taxon>Bacteria</taxon>
        <taxon>Bacillati</taxon>
        <taxon>Actinomycetota</taxon>
        <taxon>Actinomycetes</taxon>
        <taxon>Micrococcales</taxon>
        <taxon>Brevibacteriaceae</taxon>
        <taxon>Brevibacterium</taxon>
    </lineage>
</organism>
<evidence type="ECO:0000256" key="6">
    <source>
        <dbReference type="ARBA" id="ARBA00022741"/>
    </source>
</evidence>
<dbReference type="InterPro" id="IPR036640">
    <property type="entry name" value="ABC1_TM_sf"/>
</dbReference>
<keyword evidence="8 11" id="KW-1133">Transmembrane helix</keyword>
<dbReference type="GO" id="GO:0005524">
    <property type="term" value="F:ATP binding"/>
    <property type="evidence" value="ECO:0007669"/>
    <property type="project" value="UniProtKB-KW"/>
</dbReference>
<feature type="transmembrane region" description="Helical" evidence="11">
    <location>
        <begin position="15"/>
        <end position="35"/>
    </location>
</feature>
<keyword evidence="6" id="KW-0547">Nucleotide-binding</keyword>
<feature type="transmembrane region" description="Helical" evidence="11">
    <location>
        <begin position="269"/>
        <end position="285"/>
    </location>
</feature>
<evidence type="ECO:0000259" key="13">
    <source>
        <dbReference type="PROSITE" id="PS50929"/>
    </source>
</evidence>
<dbReference type="PANTHER" id="PTHR43394">
    <property type="entry name" value="ATP-DEPENDENT PERMEASE MDL1, MITOCHONDRIAL"/>
    <property type="match status" value="1"/>
</dbReference>
<dbReference type="Proteomes" id="UP000243589">
    <property type="component" value="Unassembled WGS sequence"/>
</dbReference>
<dbReference type="PROSITE" id="PS50893">
    <property type="entry name" value="ABC_TRANSPORTER_2"/>
    <property type="match status" value="1"/>
</dbReference>
<evidence type="ECO:0000256" key="5">
    <source>
        <dbReference type="ARBA" id="ARBA00022692"/>
    </source>
</evidence>
<keyword evidence="5 11" id="KW-0812">Transmembrane</keyword>
<accession>A0A150HBW4</accession>
<dbReference type="EMBL" id="LQQC01000002">
    <property type="protein sequence ID" value="KXZ59637.1"/>
    <property type="molecule type" value="Genomic_DNA"/>
</dbReference>
<comment type="similarity">
    <text evidence="10">Belongs to the ABC transporter superfamily. Siderophore-Fe(3+) uptake transporter (SIUT) (TC 3.A.1.21) family.</text>
</comment>
<comment type="subcellular location">
    <subcellularLocation>
        <location evidence="1">Cell inner membrane</location>
        <topology evidence="1">Multi-pass membrane protein</topology>
    </subcellularLocation>
</comment>
<keyword evidence="3" id="KW-1003">Cell membrane</keyword>
<gene>
    <name evidence="14" type="ORF">Bravens_00107</name>
</gene>
<sequence>MRALLRFWPDIRARIWVYSLVMVLTLIANAISLATPMLTGHIIDGPIAHRDPAGLRWPAAAILAVGIAEASALWARRRLVAGVVSEWEITWRGRLFSRLLYLRVGRHDAWDSGQLLSRATQDMSQLRRFFAFGGPFMLVTPVTIVIGTVMLWLIHPLFGLTVIGMAIPLTGAVALLEGRYRRTSRASQDTMGEITTNVEESILGIRILRSFGRSSWASQRFSELSHRLAGYEVRLAKLDSWMWATMQMLPAAAQVIMLGLGAWGVLEGWVTIGQVVAALTITWILRMPIEMLGFLLADFLISITAAQRYWEVLDEDIGIEDPTGGIDDAAAVPSAEGRLEFAGVGFTFDDGERPLLHDVNLTVEPGETLALVGPTGSGKSTVVSLIPRLHDVTSGAITIDGWDIRDIPLNALRGLVSFAFEDPILFSDTIRANVEMGAPGASEDEIEQALRIAAAWDFVQALPDGLETQVGEQGLSLSGGQRQRVALARAIIGKPRVLVMDDPLSAVDVDTEDRVQRALAEVLPDSTTIVVAHRPSTALLADRVAVLDGGTVVETGTHRELTANSTTYRNLMGAQA</sequence>
<dbReference type="PROSITE" id="PS00211">
    <property type="entry name" value="ABC_TRANSPORTER_1"/>
    <property type="match status" value="1"/>
</dbReference>
<dbReference type="GO" id="GO:0005886">
    <property type="term" value="C:plasma membrane"/>
    <property type="evidence" value="ECO:0007669"/>
    <property type="project" value="UniProtKB-SubCell"/>
</dbReference>
<evidence type="ECO:0000313" key="14">
    <source>
        <dbReference type="EMBL" id="KXZ59637.1"/>
    </source>
</evidence>
<dbReference type="AlphaFoldDB" id="A0A150HBW4"/>
<evidence type="ECO:0000256" key="9">
    <source>
        <dbReference type="ARBA" id="ARBA00023136"/>
    </source>
</evidence>
<keyword evidence="4" id="KW-0997">Cell inner membrane</keyword>
<dbReference type="PROSITE" id="PS50929">
    <property type="entry name" value="ABC_TM1F"/>
    <property type="match status" value="1"/>
</dbReference>
<feature type="transmembrane region" description="Helical" evidence="11">
    <location>
        <begin position="129"/>
        <end position="151"/>
    </location>
</feature>
<reference evidence="14 15" key="1">
    <citation type="submission" date="2016-01" db="EMBL/GenBank/DDBJ databases">
        <title>Use of Whole Genome Sequencing to ascertain that Brevibacterium massiliense (Roux, Raoult 2009) is a later heterotypic synonym of Brevibacterium ravenspurgense (Mages 2008).</title>
        <authorList>
            <person name="Bernier A.-M."/>
            <person name="Burdz T."/>
            <person name="Huynh C."/>
            <person name="Pachecho A.L."/>
            <person name="Wiebe D."/>
            <person name="Bonner C."/>
            <person name="Bernard K."/>
        </authorList>
    </citation>
    <scope>NUCLEOTIDE SEQUENCE [LARGE SCALE GENOMIC DNA]</scope>
    <source>
        <strain evidence="14 15">CCUG56047</strain>
    </source>
</reference>
<keyword evidence="15" id="KW-1185">Reference proteome</keyword>
<dbReference type="CDD" id="cd18543">
    <property type="entry name" value="ABC_6TM_Rv0194_D1_like"/>
    <property type="match status" value="1"/>
</dbReference>
<evidence type="ECO:0000256" key="7">
    <source>
        <dbReference type="ARBA" id="ARBA00022840"/>
    </source>
</evidence>
<keyword evidence="2" id="KW-0813">Transport</keyword>
<dbReference type="Pfam" id="PF00005">
    <property type="entry name" value="ABC_tran"/>
    <property type="match status" value="1"/>
</dbReference>
<keyword evidence="9 11" id="KW-0472">Membrane</keyword>
<evidence type="ECO:0000313" key="15">
    <source>
        <dbReference type="Proteomes" id="UP000243589"/>
    </source>
</evidence>
<dbReference type="SMART" id="SM00382">
    <property type="entry name" value="AAA"/>
    <property type="match status" value="1"/>
</dbReference>
<feature type="transmembrane region" description="Helical" evidence="11">
    <location>
        <begin position="55"/>
        <end position="75"/>
    </location>
</feature>
<dbReference type="InterPro" id="IPR003593">
    <property type="entry name" value="AAA+_ATPase"/>
</dbReference>
<feature type="domain" description="ABC transmembrane type-1" evidence="13">
    <location>
        <begin position="20"/>
        <end position="299"/>
    </location>
</feature>
<dbReference type="InterPro" id="IPR017871">
    <property type="entry name" value="ABC_transporter-like_CS"/>
</dbReference>
<keyword evidence="7 14" id="KW-0067">ATP-binding</keyword>
<dbReference type="EC" id="3.6.3.-" evidence="14"/>
<dbReference type="GO" id="GO:0016887">
    <property type="term" value="F:ATP hydrolysis activity"/>
    <property type="evidence" value="ECO:0007669"/>
    <property type="project" value="InterPro"/>
</dbReference>
<evidence type="ECO:0000256" key="2">
    <source>
        <dbReference type="ARBA" id="ARBA00022448"/>
    </source>
</evidence>
<keyword evidence="14" id="KW-0378">Hydrolase</keyword>
<evidence type="ECO:0000256" key="4">
    <source>
        <dbReference type="ARBA" id="ARBA00022519"/>
    </source>
</evidence>
<protein>
    <submittedName>
        <fullName evidence="14">Putative multidrug export ATP-binding/permease protein</fullName>
        <ecNumber evidence="14">3.6.3.-</ecNumber>
    </submittedName>
</protein>
<comment type="caution">
    <text evidence="14">The sequence shown here is derived from an EMBL/GenBank/DDBJ whole genome shotgun (WGS) entry which is preliminary data.</text>
</comment>
<evidence type="ECO:0000256" key="10">
    <source>
        <dbReference type="ARBA" id="ARBA00023455"/>
    </source>
</evidence>
<dbReference type="Gene3D" id="1.20.1560.10">
    <property type="entry name" value="ABC transporter type 1, transmembrane domain"/>
    <property type="match status" value="1"/>
</dbReference>
<name>A0A150HBW4_9MICO</name>
<feature type="domain" description="ABC transporter" evidence="12">
    <location>
        <begin position="339"/>
        <end position="574"/>
    </location>
</feature>
<dbReference type="PATRIC" id="fig|479117.4.peg.105"/>
<proteinExistence type="inferred from homology"/>
<dbReference type="InterPro" id="IPR003439">
    <property type="entry name" value="ABC_transporter-like_ATP-bd"/>
</dbReference>